<feature type="region of interest" description="Disordered" evidence="1">
    <location>
        <begin position="105"/>
        <end position="235"/>
    </location>
</feature>
<evidence type="ECO:0000313" key="3">
    <source>
        <dbReference type="Proteomes" id="UP000620124"/>
    </source>
</evidence>
<dbReference type="EMBL" id="JACAZI010000026">
    <property type="protein sequence ID" value="KAF7334453.1"/>
    <property type="molecule type" value="Genomic_DNA"/>
</dbReference>
<organism evidence="2 3">
    <name type="scientific">Mycena venus</name>
    <dbReference type="NCBI Taxonomy" id="2733690"/>
    <lineage>
        <taxon>Eukaryota</taxon>
        <taxon>Fungi</taxon>
        <taxon>Dikarya</taxon>
        <taxon>Basidiomycota</taxon>
        <taxon>Agaricomycotina</taxon>
        <taxon>Agaricomycetes</taxon>
        <taxon>Agaricomycetidae</taxon>
        <taxon>Agaricales</taxon>
        <taxon>Marasmiineae</taxon>
        <taxon>Mycenaceae</taxon>
        <taxon>Mycena</taxon>
    </lineage>
</organism>
<dbReference type="AlphaFoldDB" id="A0A8H7CGC1"/>
<gene>
    <name evidence="2" type="ORF">MVEN_02274800</name>
</gene>
<dbReference type="Proteomes" id="UP000620124">
    <property type="component" value="Unassembled WGS sequence"/>
</dbReference>
<accession>A0A8H7CGC1</accession>
<evidence type="ECO:0000256" key="1">
    <source>
        <dbReference type="SAM" id="MobiDB-lite"/>
    </source>
</evidence>
<reference evidence="2" key="1">
    <citation type="submission" date="2020-05" db="EMBL/GenBank/DDBJ databases">
        <title>Mycena genomes resolve the evolution of fungal bioluminescence.</title>
        <authorList>
            <person name="Tsai I.J."/>
        </authorList>
    </citation>
    <scope>NUCLEOTIDE SEQUENCE</scope>
    <source>
        <strain evidence="2">CCC161011</strain>
    </source>
</reference>
<feature type="compositionally biased region" description="Low complexity" evidence="1">
    <location>
        <begin position="129"/>
        <end position="151"/>
    </location>
</feature>
<name>A0A8H7CGC1_9AGAR</name>
<keyword evidence="3" id="KW-1185">Reference proteome</keyword>
<feature type="compositionally biased region" description="Polar residues" evidence="1">
    <location>
        <begin position="268"/>
        <end position="278"/>
    </location>
</feature>
<feature type="region of interest" description="Disordered" evidence="1">
    <location>
        <begin position="254"/>
        <end position="278"/>
    </location>
</feature>
<protein>
    <submittedName>
        <fullName evidence="2">Uncharacterized protein</fullName>
    </submittedName>
</protein>
<feature type="compositionally biased region" description="Low complexity" evidence="1">
    <location>
        <begin position="110"/>
        <end position="121"/>
    </location>
</feature>
<sequence length="505" mass="55228">MISACRGHVFPSSLFSPPCPSPPTMAQSQYSNRDSNSIRASVYDVFLELGAFDANSRVADWIFTDPDLVLPDPDEVAWRSPRESVKFVDGSQRALHGGIGVNDEVEEVKSTPSRPTSSARTFGLSFSPKRIGSRSSKTKSTISSPTRSPSGDGYDTDEGYQSATSTPKKSRVRAAFSLQSTRPTPVRAQSDIKPLPSLPPIRERLSRTMSTSSVAKAKSLFRKQPKPPSEGAEDDLKQWHEVSALTPRIYNPSADNGVAPAAPAPPSSFRQVPSEPTSFRQIFSAPAEPDSENPENLTFALPRTVFRSMSLTKRRLTPRARPRPLTLVDDEPTSPRLASSLPSSPFILVTEGEGNATPASQTPFVFVSAIDNPTPGPLHSARRFSDVTSMTAPFNIYPLSISKTLRRSMVFGDKLEPSFPGLRHSSSCTSLQDALAASTASPYDIYNQPIPTIRRGRESPFPSRPVLPQPLSATFGESRMATIQRYREFSEQLVELTPNQRSVEM</sequence>
<proteinExistence type="predicted"/>
<evidence type="ECO:0000313" key="2">
    <source>
        <dbReference type="EMBL" id="KAF7334453.1"/>
    </source>
</evidence>
<feature type="region of interest" description="Disordered" evidence="1">
    <location>
        <begin position="316"/>
        <end position="339"/>
    </location>
</feature>
<comment type="caution">
    <text evidence="2">The sequence shown here is derived from an EMBL/GenBank/DDBJ whole genome shotgun (WGS) entry which is preliminary data.</text>
</comment>
<dbReference type="OrthoDB" id="3051288at2759"/>